<protein>
    <submittedName>
        <fullName evidence="2">Thioredoxin domain-containing protein</fullName>
    </submittedName>
</protein>
<evidence type="ECO:0000259" key="1">
    <source>
        <dbReference type="Pfam" id="PF03190"/>
    </source>
</evidence>
<dbReference type="Pfam" id="PF03190">
    <property type="entry name" value="Thioredox_DsbH"/>
    <property type="match status" value="1"/>
</dbReference>
<dbReference type="InterPro" id="IPR024705">
    <property type="entry name" value="Ssp411"/>
</dbReference>
<dbReference type="InterPro" id="IPR036249">
    <property type="entry name" value="Thioredoxin-like_sf"/>
</dbReference>
<dbReference type="PIRSF" id="PIRSF006402">
    <property type="entry name" value="UCP006402_thioredoxin"/>
    <property type="match status" value="1"/>
</dbReference>
<dbReference type="PANTHER" id="PTHR42899">
    <property type="entry name" value="SPERMATOGENESIS-ASSOCIATED PROTEIN 20"/>
    <property type="match status" value="1"/>
</dbReference>
<dbReference type="AlphaFoldDB" id="A0A7C5EPS3"/>
<dbReference type="EMBL" id="DTKJ01000077">
    <property type="protein sequence ID" value="HGZ12762.1"/>
    <property type="molecule type" value="Genomic_DNA"/>
</dbReference>
<dbReference type="SUPFAM" id="SSF52833">
    <property type="entry name" value="Thioredoxin-like"/>
    <property type="match status" value="1"/>
</dbReference>
<name>A0A7C5EPS3_9BACT</name>
<dbReference type="Gene3D" id="3.40.30.10">
    <property type="entry name" value="Glutaredoxin"/>
    <property type="match status" value="1"/>
</dbReference>
<dbReference type="PANTHER" id="PTHR42899:SF1">
    <property type="entry name" value="SPERMATOGENESIS-ASSOCIATED PROTEIN 20"/>
    <property type="match status" value="1"/>
</dbReference>
<accession>A0A7C5EPS3</accession>
<dbReference type="SUPFAM" id="SSF48208">
    <property type="entry name" value="Six-hairpin glycosidases"/>
    <property type="match status" value="1"/>
</dbReference>
<reference evidence="2" key="1">
    <citation type="journal article" date="2020" name="mSystems">
        <title>Genome- and Community-Level Interaction Insights into Carbon Utilization and Element Cycling Functions of Hydrothermarchaeota in Hydrothermal Sediment.</title>
        <authorList>
            <person name="Zhou Z."/>
            <person name="Liu Y."/>
            <person name="Xu W."/>
            <person name="Pan J."/>
            <person name="Luo Z.H."/>
            <person name="Li M."/>
        </authorList>
    </citation>
    <scope>NUCLEOTIDE SEQUENCE [LARGE SCALE GENOMIC DNA]</scope>
    <source>
        <strain evidence="2">SpSt-853</strain>
    </source>
</reference>
<gene>
    <name evidence="2" type="ORF">ENW48_11215</name>
</gene>
<proteinExistence type="predicted"/>
<dbReference type="CDD" id="cd02955">
    <property type="entry name" value="SSP411"/>
    <property type="match status" value="1"/>
</dbReference>
<comment type="caution">
    <text evidence="2">The sequence shown here is derived from an EMBL/GenBank/DDBJ whole genome shotgun (WGS) entry which is preliminary data.</text>
</comment>
<dbReference type="InterPro" id="IPR008928">
    <property type="entry name" value="6-hairpin_glycosidase_sf"/>
</dbReference>
<feature type="domain" description="Spermatogenesis-associated protein 20-like TRX" evidence="1">
    <location>
        <begin position="6"/>
        <end position="167"/>
    </location>
</feature>
<dbReference type="GO" id="GO:0005975">
    <property type="term" value="P:carbohydrate metabolic process"/>
    <property type="evidence" value="ECO:0007669"/>
    <property type="project" value="InterPro"/>
</dbReference>
<dbReference type="InterPro" id="IPR012341">
    <property type="entry name" value="6hp_glycosidase-like_sf"/>
</dbReference>
<dbReference type="Gene3D" id="1.50.10.10">
    <property type="match status" value="1"/>
</dbReference>
<evidence type="ECO:0000313" key="2">
    <source>
        <dbReference type="EMBL" id="HGZ12762.1"/>
    </source>
</evidence>
<dbReference type="InterPro" id="IPR004879">
    <property type="entry name" value="Ssp411-like_TRX"/>
</dbReference>
<organism evidence="2">
    <name type="scientific">Desulfobacca acetoxidans</name>
    <dbReference type="NCBI Taxonomy" id="60893"/>
    <lineage>
        <taxon>Bacteria</taxon>
        <taxon>Pseudomonadati</taxon>
        <taxon>Thermodesulfobacteriota</taxon>
        <taxon>Desulfobaccia</taxon>
        <taxon>Desulfobaccales</taxon>
        <taxon>Desulfobaccaceae</taxon>
        <taxon>Desulfobacca</taxon>
    </lineage>
</organism>
<sequence>MSGKTKNRLARETSPYLRQHADNPVDWYPWGPEALERARREDKPIFLSIGYSTCHWCHVMAHECFENEAIAALMNEHFINIKVDREERPDLDETYMTAVQLISGRGGWPMSVFLSPDLKPFYAGTYFPPEERGGLPSFPRLLLALSEVYREKRETVNQISNEVEARLRLLAERPGGGPDLNPATLNQAANLLKQDFDRINGGFGGAPKFPRALELGFLLTHYRATGDPEALEVVAVSLEKMAWGGIYDQLGGGFHRYTVDGAWVIPHFEKMLYDNALLVPVYLAHYQISESPLSRRIAMETLNFVLREFTSPEGGFYSAWDADSEGVEGKYYIWSHQELAEILGPEAPRAAVAFGVTPQGNFAGRNVLTFPYSLEELASRLNLSGAETERLVGDFKARLWAAREKRVKPHRDEKIITALNGLMITALCLGTQVLGEDKYYQAAARAARFLLSTLRQKTRLWRIFADGRVNIPGFLDDYAGLANALVDLFETDFDPVWLETALNLAQEMEDLFLDEEDGAFFYVARDQEVALVRGKNPYDQAVPAGNSLAAWLFWRLGRYTGKERFHARWEAILRRFQSQALAIPGGFAHYLKVATITHLPPLEITLVGVPGDLRLKELVAEAHRHFLPERRLLLKNLRDPEPLDRLIPGIQDYSLVKELPVAYVCHHYTCQPPTGDPRELAAKLRALSPRRT</sequence>